<protein>
    <submittedName>
        <fullName evidence="3">Uncharacterized protein</fullName>
    </submittedName>
</protein>
<dbReference type="AlphaFoldDB" id="A0AA38WCE5"/>
<dbReference type="PANTHER" id="PTHR47150:SF6">
    <property type="entry name" value="OS01G0872900 PROTEIN"/>
    <property type="match status" value="1"/>
</dbReference>
<evidence type="ECO:0000256" key="2">
    <source>
        <dbReference type="SAM" id="Phobius"/>
    </source>
</evidence>
<evidence type="ECO:0000256" key="1">
    <source>
        <dbReference type="SAM" id="MobiDB-lite"/>
    </source>
</evidence>
<dbReference type="PANTHER" id="PTHR47150">
    <property type="entry name" value="OS12G0169200 PROTEIN"/>
    <property type="match status" value="1"/>
</dbReference>
<name>A0AA38WCE5_9ASTR</name>
<keyword evidence="4" id="KW-1185">Reference proteome</keyword>
<dbReference type="Pfam" id="PF04827">
    <property type="entry name" value="Plant_tran"/>
    <property type="match status" value="1"/>
</dbReference>
<dbReference type="InterPro" id="IPR006912">
    <property type="entry name" value="Harbinger_derived_prot"/>
</dbReference>
<keyword evidence="2" id="KW-0472">Membrane</keyword>
<accession>A0AA38WCE5</accession>
<organism evidence="3 4">
    <name type="scientific">Centaurea solstitialis</name>
    <name type="common">yellow star-thistle</name>
    <dbReference type="NCBI Taxonomy" id="347529"/>
    <lineage>
        <taxon>Eukaryota</taxon>
        <taxon>Viridiplantae</taxon>
        <taxon>Streptophyta</taxon>
        <taxon>Embryophyta</taxon>
        <taxon>Tracheophyta</taxon>
        <taxon>Spermatophyta</taxon>
        <taxon>Magnoliopsida</taxon>
        <taxon>eudicotyledons</taxon>
        <taxon>Gunneridae</taxon>
        <taxon>Pentapetalae</taxon>
        <taxon>asterids</taxon>
        <taxon>campanulids</taxon>
        <taxon>Asterales</taxon>
        <taxon>Asteraceae</taxon>
        <taxon>Carduoideae</taxon>
        <taxon>Cardueae</taxon>
        <taxon>Centaureinae</taxon>
        <taxon>Centaurea</taxon>
    </lineage>
</organism>
<evidence type="ECO:0000313" key="3">
    <source>
        <dbReference type="EMBL" id="KAJ9556282.1"/>
    </source>
</evidence>
<keyword evidence="2" id="KW-1133">Transmembrane helix</keyword>
<feature type="transmembrane region" description="Helical" evidence="2">
    <location>
        <begin position="192"/>
        <end position="212"/>
    </location>
</feature>
<keyword evidence="2" id="KW-0812">Transmembrane</keyword>
<feature type="region of interest" description="Disordered" evidence="1">
    <location>
        <begin position="134"/>
        <end position="174"/>
    </location>
</feature>
<sequence length="501" mass="58165">METREDIVLMSGWVYVSEEATRGKNQKKERFWIKVKNYYDEIRAENPEGVGIRNENQMKSRYARLNEAANKWVVAYREAYRQKRSGMSMKDVEKEAHAIFELGGSKFNDLVVFNDVMCKHPKWDLHLAHNTTRSRPEYEVDDEESCGSTKRSRTSEEGDYSVETNKESPNSGVLKVQRPMGRDATKKKRKRFTWQCLLIIVLSAFTQVHMAMSLNYCDVFFPQVHMAIFLDYCVLSLSLRFTWQYLFHMAMSPDYYSDDEYDEWQSRVVYQNQQLDYIINDIVINSSNLFIGDQPPRATRRHRDRQLNVVTDNDEYFAQRHDATGRQGLSPLQKCTAAMRVLAYGASADAVDEYLRMGASTTREALMHFIDGVISCFSNEYLRKLNETDLARLLYVGDQCGFPCSLNDINVLHRSPIFDDVLAGRSPKVSYVVNGYEYDRAYYLTDGIYPSWAAFVKSITSPQLQKHKLFAQVQESCRKDVERAFGVLQARFAFIRRPCLV</sequence>
<gene>
    <name evidence="3" type="ORF">OSB04_010896</name>
</gene>
<feature type="transmembrane region" description="Helical" evidence="2">
    <location>
        <begin position="224"/>
        <end position="243"/>
    </location>
</feature>
<dbReference type="Proteomes" id="UP001172457">
    <property type="component" value="Chromosome 3"/>
</dbReference>
<evidence type="ECO:0000313" key="4">
    <source>
        <dbReference type="Proteomes" id="UP001172457"/>
    </source>
</evidence>
<reference evidence="3" key="1">
    <citation type="submission" date="2023-03" db="EMBL/GenBank/DDBJ databases">
        <title>Chromosome-scale reference genome and RAD-based genetic map of yellow starthistle (Centaurea solstitialis) reveal putative structural variation and QTLs associated with invader traits.</title>
        <authorList>
            <person name="Reatini B."/>
            <person name="Cang F.A."/>
            <person name="Jiang Q."/>
            <person name="Mckibben M.T.W."/>
            <person name="Barker M.S."/>
            <person name="Rieseberg L.H."/>
            <person name="Dlugosch K.M."/>
        </authorList>
    </citation>
    <scope>NUCLEOTIDE SEQUENCE</scope>
    <source>
        <strain evidence="3">CAN-66</strain>
        <tissue evidence="3">Leaf</tissue>
    </source>
</reference>
<proteinExistence type="predicted"/>
<comment type="caution">
    <text evidence="3">The sequence shown here is derived from an EMBL/GenBank/DDBJ whole genome shotgun (WGS) entry which is preliminary data.</text>
</comment>
<dbReference type="EMBL" id="JARYMX010000003">
    <property type="protein sequence ID" value="KAJ9556282.1"/>
    <property type="molecule type" value="Genomic_DNA"/>
</dbReference>